<organism evidence="1 2">
    <name type="scientific">Tanacetum coccineum</name>
    <dbReference type="NCBI Taxonomy" id="301880"/>
    <lineage>
        <taxon>Eukaryota</taxon>
        <taxon>Viridiplantae</taxon>
        <taxon>Streptophyta</taxon>
        <taxon>Embryophyta</taxon>
        <taxon>Tracheophyta</taxon>
        <taxon>Spermatophyta</taxon>
        <taxon>Magnoliopsida</taxon>
        <taxon>eudicotyledons</taxon>
        <taxon>Gunneridae</taxon>
        <taxon>Pentapetalae</taxon>
        <taxon>asterids</taxon>
        <taxon>campanulids</taxon>
        <taxon>Asterales</taxon>
        <taxon>Asteraceae</taxon>
        <taxon>Asteroideae</taxon>
        <taxon>Anthemideae</taxon>
        <taxon>Anthemidinae</taxon>
        <taxon>Tanacetum</taxon>
    </lineage>
</organism>
<comment type="caution">
    <text evidence="1">The sequence shown here is derived from an EMBL/GenBank/DDBJ whole genome shotgun (WGS) entry which is preliminary data.</text>
</comment>
<reference evidence="1" key="1">
    <citation type="journal article" date="2022" name="Int. J. Mol. Sci.">
        <title>Draft Genome of Tanacetum Coccineum: Genomic Comparison of Closely Related Tanacetum-Family Plants.</title>
        <authorList>
            <person name="Yamashiro T."/>
            <person name="Shiraishi A."/>
            <person name="Nakayama K."/>
            <person name="Satake H."/>
        </authorList>
    </citation>
    <scope>NUCLEOTIDE SEQUENCE</scope>
</reference>
<evidence type="ECO:0000313" key="1">
    <source>
        <dbReference type="EMBL" id="GJT24878.1"/>
    </source>
</evidence>
<keyword evidence="2" id="KW-1185">Reference proteome</keyword>
<evidence type="ECO:0008006" key="3">
    <source>
        <dbReference type="Google" id="ProtNLM"/>
    </source>
</evidence>
<protein>
    <recommendedName>
        <fullName evidence="3">Reverse transcriptase zinc-binding domain-containing protein</fullName>
    </recommendedName>
</protein>
<sequence length="150" mass="17323">MCRAFNNYRGLLAKWVWRFLSQDNSLWCQLISAIHGSNITDLSTAYPSTWNSIIKEFNYLKVQGVDVFSHCKIRIGNGLHTWFWKDFWIGDCTLSGLFPRLFALDTEKDISVAQILESNNKQSKTSNENSTRDTSKSAITITKLLFFHFT</sequence>
<proteinExistence type="predicted"/>
<name>A0ABQ5CE21_9ASTR</name>
<gene>
    <name evidence="1" type="ORF">Tco_0894815</name>
</gene>
<dbReference type="EMBL" id="BQNB010014170">
    <property type="protein sequence ID" value="GJT24878.1"/>
    <property type="molecule type" value="Genomic_DNA"/>
</dbReference>
<reference evidence="1" key="2">
    <citation type="submission" date="2022-01" db="EMBL/GenBank/DDBJ databases">
        <authorList>
            <person name="Yamashiro T."/>
            <person name="Shiraishi A."/>
            <person name="Satake H."/>
            <person name="Nakayama K."/>
        </authorList>
    </citation>
    <scope>NUCLEOTIDE SEQUENCE</scope>
</reference>
<evidence type="ECO:0000313" key="2">
    <source>
        <dbReference type="Proteomes" id="UP001151760"/>
    </source>
</evidence>
<dbReference type="PANTHER" id="PTHR36617:SF15">
    <property type="entry name" value="REVERSE TRANSCRIPTASE ZINC-BINDING DOMAIN-CONTAINING PROTEIN"/>
    <property type="match status" value="1"/>
</dbReference>
<dbReference type="Proteomes" id="UP001151760">
    <property type="component" value="Unassembled WGS sequence"/>
</dbReference>
<dbReference type="PANTHER" id="PTHR36617">
    <property type="entry name" value="PROTEIN, PUTATIVE-RELATED"/>
    <property type="match status" value="1"/>
</dbReference>
<accession>A0ABQ5CE21</accession>